<dbReference type="InterPro" id="IPR036884">
    <property type="entry name" value="2Fe-2S-bd_dom_sf"/>
</dbReference>
<comment type="catalytic activity">
    <reaction evidence="16">
        <text>xanthine + NAD(+) + H2O = urate + NADH + H(+)</text>
        <dbReference type="Rhea" id="RHEA:16669"/>
        <dbReference type="ChEBI" id="CHEBI:15377"/>
        <dbReference type="ChEBI" id="CHEBI:15378"/>
        <dbReference type="ChEBI" id="CHEBI:17712"/>
        <dbReference type="ChEBI" id="CHEBI:17775"/>
        <dbReference type="ChEBI" id="CHEBI:57540"/>
        <dbReference type="ChEBI" id="CHEBI:57945"/>
        <dbReference type="EC" id="1.17.1.4"/>
    </reaction>
</comment>
<dbReference type="InterPro" id="IPR046867">
    <property type="entry name" value="AldOxase/xan_DH_MoCoBD2"/>
</dbReference>
<evidence type="ECO:0000256" key="1">
    <source>
        <dbReference type="ARBA" id="ARBA00001974"/>
    </source>
</evidence>
<evidence type="ECO:0000256" key="4">
    <source>
        <dbReference type="ARBA" id="ARBA00013123"/>
    </source>
</evidence>
<comment type="catalytic activity">
    <reaction evidence="17">
        <text>hypoxanthine + NAD(+) + H2O = xanthine + NADH + H(+)</text>
        <dbReference type="Rhea" id="RHEA:24670"/>
        <dbReference type="ChEBI" id="CHEBI:15377"/>
        <dbReference type="ChEBI" id="CHEBI:15378"/>
        <dbReference type="ChEBI" id="CHEBI:17368"/>
        <dbReference type="ChEBI" id="CHEBI:17712"/>
        <dbReference type="ChEBI" id="CHEBI:57540"/>
        <dbReference type="ChEBI" id="CHEBI:57945"/>
        <dbReference type="EC" id="1.17.1.4"/>
    </reaction>
</comment>
<keyword evidence="13" id="KW-0520">NAD</keyword>
<dbReference type="InterPro" id="IPR037165">
    <property type="entry name" value="AldOxase/xan_DH_Mopterin-bd_sf"/>
</dbReference>
<evidence type="ECO:0000259" key="23">
    <source>
        <dbReference type="PROSITE" id="PS51387"/>
    </source>
</evidence>
<feature type="active site" description="Proton acceptor" evidence="18">
    <location>
        <position position="1326"/>
    </location>
</feature>
<dbReference type="InterPro" id="IPR016208">
    <property type="entry name" value="Ald_Oxase/xanthine_DH-like"/>
</dbReference>
<evidence type="ECO:0000256" key="10">
    <source>
        <dbReference type="ARBA" id="ARBA00023002"/>
    </source>
</evidence>
<feature type="binding site" evidence="20">
    <location>
        <position position="60"/>
    </location>
    <ligand>
        <name>[2Fe-2S] cluster</name>
        <dbReference type="ChEBI" id="CHEBI:190135"/>
        <label>1</label>
    </ligand>
</feature>
<comment type="cofactor">
    <cofactor evidence="20">
        <name>Mo-molybdopterin</name>
        <dbReference type="ChEBI" id="CHEBI:71302"/>
    </cofactor>
    <text evidence="20">Binds 1 Mo-molybdopterin (Mo-MPT) cofactor per subunit.</text>
</comment>
<dbReference type="PROSITE" id="PS51387">
    <property type="entry name" value="FAD_PCMH"/>
    <property type="match status" value="1"/>
</dbReference>
<feature type="binding site" evidence="19">
    <location>
        <position position="488"/>
    </location>
    <ligand>
        <name>FAD</name>
        <dbReference type="ChEBI" id="CHEBI:57692"/>
    </ligand>
</feature>
<keyword evidence="6" id="KW-0285">Flavoprotein</keyword>
<dbReference type="GO" id="GO:0071949">
    <property type="term" value="F:FAD binding"/>
    <property type="evidence" value="ECO:0007669"/>
    <property type="project" value="InterPro"/>
</dbReference>
<keyword evidence="25" id="KW-1185">Reference proteome</keyword>
<dbReference type="InterPro" id="IPR001041">
    <property type="entry name" value="2Fe-2S_ferredoxin-type"/>
</dbReference>
<dbReference type="Gene3D" id="3.30.365.10">
    <property type="entry name" value="Aldehyde oxidase/xanthine dehydrogenase, molybdopterin binding domain"/>
    <property type="match status" value="4"/>
</dbReference>
<evidence type="ECO:0000256" key="16">
    <source>
        <dbReference type="ARBA" id="ARBA00049017"/>
    </source>
</evidence>
<comment type="similarity">
    <text evidence="3">Belongs to the xanthine dehydrogenase family.</text>
</comment>
<dbReference type="InterPro" id="IPR002346">
    <property type="entry name" value="Mopterin_DH_FAD-bd"/>
</dbReference>
<evidence type="ECO:0000256" key="21">
    <source>
        <dbReference type="SAM" id="MobiDB-lite"/>
    </source>
</evidence>
<feature type="binding site" evidence="20">
    <location>
        <position position="976"/>
    </location>
    <ligand>
        <name>Mo-molybdopterin</name>
        <dbReference type="ChEBI" id="CHEBI:71302"/>
    </ligand>
    <ligandPart>
        <name>Mo</name>
        <dbReference type="ChEBI" id="CHEBI:28685"/>
    </ligandPart>
</feature>
<keyword evidence="9 19" id="KW-0274">FAD</keyword>
<feature type="compositionally biased region" description="Polar residues" evidence="21">
    <location>
        <begin position="233"/>
        <end position="248"/>
    </location>
</feature>
<feature type="binding site" evidence="20">
    <location>
        <position position="134"/>
    </location>
    <ligand>
        <name>[2Fe-2S] cluster</name>
        <dbReference type="ChEBI" id="CHEBI:190135"/>
        <label>2</label>
    </ligand>
</feature>
<feature type="binding site" evidence="19">
    <location>
        <position position="425"/>
    </location>
    <ligand>
        <name>FAD</name>
        <dbReference type="ChEBI" id="CHEBI:57692"/>
    </ligand>
</feature>
<dbReference type="Pfam" id="PF20256">
    <property type="entry name" value="MoCoBD_2"/>
    <property type="match status" value="1"/>
</dbReference>
<dbReference type="STRING" id="34508.A0A4U8V2A2"/>
<evidence type="ECO:0000256" key="18">
    <source>
        <dbReference type="PIRSR" id="PIRSR000127-1"/>
    </source>
</evidence>
<feature type="binding site" evidence="19">
    <location>
        <position position="944"/>
    </location>
    <ligand>
        <name>substrate</name>
    </ligand>
</feature>
<keyword evidence="11 20" id="KW-0408">Iron</keyword>
<comment type="cofactor">
    <cofactor evidence="20">
        <name>[2Fe-2S] cluster</name>
        <dbReference type="ChEBI" id="CHEBI:190135"/>
    </cofactor>
    <text evidence="20">Binds 2 [2Fe-2S] clusters.</text>
</comment>
<comment type="cofactor">
    <cofactor evidence="1 19">
        <name>FAD</name>
        <dbReference type="ChEBI" id="CHEBI:57692"/>
    </cofactor>
</comment>
<feature type="domain" description="FAD-binding PCMH-type" evidence="23">
    <location>
        <begin position="293"/>
        <end position="480"/>
    </location>
</feature>
<dbReference type="PANTHER" id="PTHR45444:SF3">
    <property type="entry name" value="XANTHINE DEHYDROGENASE"/>
    <property type="match status" value="1"/>
</dbReference>
<feature type="region of interest" description="Disordered" evidence="21">
    <location>
        <begin position="217"/>
        <end position="252"/>
    </location>
</feature>
<dbReference type="SUPFAM" id="SSF56003">
    <property type="entry name" value="Molybdenum cofactor-binding domain"/>
    <property type="match status" value="1"/>
</dbReference>
<dbReference type="Pfam" id="PF01799">
    <property type="entry name" value="Fer2_2"/>
    <property type="match status" value="1"/>
</dbReference>
<dbReference type="SMART" id="SM01008">
    <property type="entry name" value="Ald_Xan_dh_C"/>
    <property type="match status" value="1"/>
</dbReference>
<keyword evidence="12 20" id="KW-0411">Iron-sulfur</keyword>
<dbReference type="InterPro" id="IPR000674">
    <property type="entry name" value="Ald_Oxase/Xan_DH_a/b"/>
</dbReference>
<dbReference type="InterPro" id="IPR016167">
    <property type="entry name" value="FAD-bd_PCMH_sub1"/>
</dbReference>
<dbReference type="InterPro" id="IPR016169">
    <property type="entry name" value="FAD-bd_PCMH_sub2"/>
</dbReference>
<dbReference type="Gene3D" id="3.10.20.30">
    <property type="match status" value="1"/>
</dbReference>
<dbReference type="Gene3D" id="3.30.465.10">
    <property type="match status" value="1"/>
</dbReference>
<protein>
    <recommendedName>
        <fullName evidence="4">xanthine dehydrogenase</fullName>
        <ecNumber evidence="4">1.17.1.4</ecNumber>
    </recommendedName>
</protein>
<dbReference type="InterPro" id="IPR014307">
    <property type="entry name" value="Xanthine_DH_ssu"/>
</dbReference>
<feature type="binding site" evidence="19">
    <location>
        <position position="978"/>
    </location>
    <ligand>
        <name>substrate</name>
    </ligand>
</feature>
<dbReference type="Pfam" id="PF03450">
    <property type="entry name" value="CO_deh_flav_C"/>
    <property type="match status" value="1"/>
</dbReference>
<dbReference type="EMBL" id="AZBU02000001">
    <property type="protein sequence ID" value="TMS38408.1"/>
    <property type="molecule type" value="Genomic_DNA"/>
</dbReference>
<dbReference type="SMART" id="SM01092">
    <property type="entry name" value="CO_deh_flav_C"/>
    <property type="match status" value="1"/>
</dbReference>
<evidence type="ECO:0000256" key="2">
    <source>
        <dbReference type="ARBA" id="ARBA00004275"/>
    </source>
</evidence>
<feature type="binding site" evidence="20">
    <location>
        <position position="131"/>
    </location>
    <ligand>
        <name>[2Fe-2S] cluster</name>
        <dbReference type="ChEBI" id="CHEBI:190135"/>
        <label>2</label>
    </ligand>
</feature>
<dbReference type="InterPro" id="IPR036856">
    <property type="entry name" value="Ald_Oxase/Xan_DH_a/b_sf"/>
</dbReference>
<feature type="binding site" evidence="19">
    <location>
        <position position="866"/>
    </location>
    <ligand>
        <name>substrate</name>
    </ligand>
</feature>
<dbReference type="InterPro" id="IPR016166">
    <property type="entry name" value="FAD-bd_PCMH"/>
</dbReference>
<feature type="binding site" evidence="19">
    <location>
        <position position="402"/>
    </location>
    <ligand>
        <name>FAD</name>
        <dbReference type="ChEBI" id="CHEBI:57692"/>
    </ligand>
</feature>
<reference evidence="24 25" key="1">
    <citation type="journal article" date="2015" name="Genome Biol.">
        <title>Comparative genomics of Steinernema reveals deeply conserved gene regulatory networks.</title>
        <authorList>
            <person name="Dillman A.R."/>
            <person name="Macchietto M."/>
            <person name="Porter C.F."/>
            <person name="Rogers A."/>
            <person name="Williams B."/>
            <person name="Antoshechkin I."/>
            <person name="Lee M.M."/>
            <person name="Goodwin Z."/>
            <person name="Lu X."/>
            <person name="Lewis E.E."/>
            <person name="Goodrich-Blair H."/>
            <person name="Stock S.P."/>
            <person name="Adams B.J."/>
            <person name="Sternberg P.W."/>
            <person name="Mortazavi A."/>
        </authorList>
    </citation>
    <scope>NUCLEOTIDE SEQUENCE [LARGE SCALE GENOMIC DNA]</scope>
    <source>
        <strain evidence="24 25">ALL</strain>
    </source>
</reference>
<reference evidence="24 25" key="2">
    <citation type="journal article" date="2019" name="G3 (Bethesda)">
        <title>Hybrid Assembly of the Genome of the Entomopathogenic Nematode Steinernema carpocapsae Identifies the X-Chromosome.</title>
        <authorList>
            <person name="Serra L."/>
            <person name="Macchietto M."/>
            <person name="Macias-Munoz A."/>
            <person name="McGill C.J."/>
            <person name="Rodriguez I.M."/>
            <person name="Rodriguez B."/>
            <person name="Murad R."/>
            <person name="Mortazavi A."/>
        </authorList>
    </citation>
    <scope>NUCLEOTIDE SEQUENCE [LARGE SCALE GENOMIC DNA]</scope>
    <source>
        <strain evidence="24 25">ALL</strain>
    </source>
</reference>
<evidence type="ECO:0000259" key="22">
    <source>
        <dbReference type="PROSITE" id="PS51085"/>
    </source>
</evidence>
<dbReference type="GO" id="GO:0005777">
    <property type="term" value="C:peroxisome"/>
    <property type="evidence" value="ECO:0007669"/>
    <property type="project" value="UniProtKB-SubCell"/>
</dbReference>
<dbReference type="InterPro" id="IPR036683">
    <property type="entry name" value="CO_DH_flav_C_dom_sf"/>
</dbReference>
<dbReference type="SUPFAM" id="SSF54292">
    <property type="entry name" value="2Fe-2S ferredoxin-like"/>
    <property type="match status" value="1"/>
</dbReference>
<evidence type="ECO:0000256" key="8">
    <source>
        <dbReference type="ARBA" id="ARBA00022723"/>
    </source>
</evidence>
<dbReference type="PANTHER" id="PTHR45444">
    <property type="entry name" value="XANTHINE DEHYDROGENASE"/>
    <property type="match status" value="1"/>
</dbReference>
<accession>A0A4U8V2A2</accession>
<dbReference type="SUPFAM" id="SSF56176">
    <property type="entry name" value="FAD-binding/transporter-associated domain-like"/>
    <property type="match status" value="1"/>
</dbReference>
<evidence type="ECO:0000256" key="5">
    <source>
        <dbReference type="ARBA" id="ARBA00022505"/>
    </source>
</evidence>
<gene>
    <name evidence="24" type="ORF">L596_005140</name>
</gene>
<evidence type="ECO:0000256" key="11">
    <source>
        <dbReference type="ARBA" id="ARBA00023004"/>
    </source>
</evidence>
<dbReference type="SUPFAM" id="SSF55447">
    <property type="entry name" value="CO dehydrogenase flavoprotein C-terminal domain-like"/>
    <property type="match status" value="1"/>
</dbReference>
<dbReference type="Gene3D" id="3.30.390.50">
    <property type="entry name" value="CO dehydrogenase flavoprotein, C-terminal domain"/>
    <property type="match status" value="1"/>
</dbReference>
<sequence length="1395" mass="154762">MGPRIDEKIADNSDLAVFDEHILTFYVNGKRIEEHGVDPRTTLATYLRDHLRLTGTKIGCNEGGCGACTVMISDMDPLTEKIRHYSANACLTPVCAVFGKSVTTIEGLGSTVSKKLHPIQQRLSEAHGSQCGFCTPGFVMAMYSLLRNNPRPTQNDIDEAMQGNLCRCTGYRPILEAFYSFACDAEGNMKVKEEQNGVCVMGENCCKNKTNGFNGSSSQTNGSNGHHVENGHLNGSNGVMKNGENGSNGKEPHRKELMKLSDMSKFPPYDPTQEFIFPPELQVHKWHKKSFSLQSKGIVWYQPTSFNDLLSLKRHHPYARFISGNSELAVELKFRFIELPLALNPKQVPEMREHRIDETRGIYMGMGLSLTEMKEILNKHIAKLPEWKTAVFRSICAMLHYFAGKHVRNMASVAGNIATASPISDLNPIWMAASAKIVLVSEERGERLVPIDENFFVGYRRTIIEADEVMKGIWIPFSVENQYFRAYKQAQRREDDIAIVTSAFNVIVDPETKKVQKLSIAFGGMAPTTKLALQTVKDLTDREWNAEFLEEVVVKIGKEFSLPPGVPGGMPRYRQALTQSFFFKFFVYVSEQLNVTGYDHSGIETIIGEPRLPKLIATQIHQEVPADQDPIDPVRRPIMHQSGQKHVTGEAVYCSDINVADCLHMAFIVSPMASGVINSVDISESVKLPGFVAYYDHNDIGEGIVIGHGDTRVFAKDKVTYHGQPVGAVVATSHEIARRAAFLAKVDITPTAPIVTIEDAEKAGTYIDKQFVIHSSLNENDAVQVYDWNNYDRVIEGSIRMGGQEHFYLETQQCVAIPGETDEMEIISSTQSTNDVQTDVCRVLQVPRHKVVVKVKRIGGGFGGKESVCGIFAAPAALAAQRLRKPVRITVERFDDMAISGTRHPFRFDYKVAIDKMGHLLDYKIDALCNSGHTRDLSAGVLQRAMVHIDNVYKFRNADIHGKMCRTNLASNTAFRGFGGPQGMFATETIMKHIAETFNLDVDELREQNLYNEGDCTPFGMHLRQCNVRRTWKECIEMADYQNRLATVNTFNSNNKYRKRGIYVLPTRFGIGFGLKQLNQAGAIVHIYTDGSVLVSHGGMEMGQGLHTKMLQVAARCLGVDISMVHINDSSTDKVPNASATAASVGSDMNGLAVQDACEKLNERLRPFKEVNPKGGWKDWVMAAYVARVSLSSTGFGIIHSEVVDFLNGKGAELFGYCVYGSACSEVEVDCLTGDHHLIRTDIVMDVGDSLNPAIDIGQIEGAFVQGYGLFTMEEIKIRPNGIRLTRGPGNYKIPSADDAPRQFHVKLIKGSSNKMGIFSSKAVGEPPLFLGCSVFFAIREAIKAYREQNGHKGYFSFDSPATAEQIRMACEDHITKQIADLPESSTYTPWTVPV</sequence>
<evidence type="ECO:0000256" key="19">
    <source>
        <dbReference type="PIRSR" id="PIRSR000127-2"/>
    </source>
</evidence>
<feature type="binding site" evidence="20">
    <location>
        <position position="1143"/>
    </location>
    <ligand>
        <name>Mo-molybdopterin</name>
        <dbReference type="ChEBI" id="CHEBI:71302"/>
    </ligand>
    <ligandPart>
        <name>Mo</name>
        <dbReference type="ChEBI" id="CHEBI:28685"/>
    </ligandPart>
</feature>
<dbReference type="SUPFAM" id="SSF54665">
    <property type="entry name" value="CO dehydrogenase molybdoprotein N-domain-like"/>
    <property type="match status" value="1"/>
</dbReference>
<dbReference type="SUPFAM" id="SSF47741">
    <property type="entry name" value="CO dehydrogenase ISP C-domain like"/>
    <property type="match status" value="1"/>
</dbReference>
<dbReference type="Pfam" id="PF00941">
    <property type="entry name" value="FAD_binding_5"/>
    <property type="match status" value="1"/>
</dbReference>
<evidence type="ECO:0000256" key="12">
    <source>
        <dbReference type="ARBA" id="ARBA00023014"/>
    </source>
</evidence>
<feature type="binding site" evidence="20">
    <location>
        <position position="166"/>
    </location>
    <ligand>
        <name>[2Fe-2S] cluster</name>
        <dbReference type="ChEBI" id="CHEBI:190135"/>
        <label>2</label>
    </ligand>
</feature>
<dbReference type="Gene3D" id="1.10.150.120">
    <property type="entry name" value="[2Fe-2S]-binding domain"/>
    <property type="match status" value="1"/>
</dbReference>
<dbReference type="FunFam" id="3.10.20.30:FF:000015">
    <property type="entry name" value="Aldehyde oxidase 1"/>
    <property type="match status" value="1"/>
</dbReference>
<evidence type="ECO:0000256" key="7">
    <source>
        <dbReference type="ARBA" id="ARBA00022714"/>
    </source>
</evidence>
<keyword evidence="10" id="KW-0560">Oxidoreductase</keyword>
<comment type="caution">
    <text evidence="24">The sequence shown here is derived from an EMBL/GenBank/DDBJ whole genome shotgun (WGS) entry which is preliminary data.</text>
</comment>
<dbReference type="OrthoDB" id="8300278at2759"/>
<dbReference type="PROSITE" id="PS00197">
    <property type="entry name" value="2FE2S_FER_1"/>
    <property type="match status" value="1"/>
</dbReference>
<dbReference type="PROSITE" id="PS51085">
    <property type="entry name" value="2FE2S_FER_2"/>
    <property type="match status" value="1"/>
</dbReference>
<feature type="binding site" evidence="20">
    <location>
        <position position="168"/>
    </location>
    <ligand>
        <name>[2Fe-2S] cluster</name>
        <dbReference type="ChEBI" id="CHEBI:190135"/>
        <label>2</label>
    </ligand>
</feature>
<dbReference type="GO" id="GO:0004854">
    <property type="term" value="F:xanthine dehydrogenase activity"/>
    <property type="evidence" value="ECO:0007669"/>
    <property type="project" value="UniProtKB-EC"/>
</dbReference>
<name>A0A4U8V2A2_STECR</name>
<dbReference type="FunFam" id="3.30.465.10:FF:000004">
    <property type="entry name" value="Xanthine dehydrogenase/oxidase"/>
    <property type="match status" value="1"/>
</dbReference>
<dbReference type="CDD" id="cd00207">
    <property type="entry name" value="fer2"/>
    <property type="match status" value="1"/>
</dbReference>
<feature type="binding site" evidence="19">
    <location>
        <begin position="412"/>
        <end position="416"/>
    </location>
    <ligand>
        <name>FAD</name>
        <dbReference type="ChEBI" id="CHEBI:57692"/>
    </ligand>
</feature>
<keyword evidence="8 20" id="KW-0479">Metal-binding</keyword>
<dbReference type="InterPro" id="IPR005107">
    <property type="entry name" value="CO_DH_flav_C"/>
</dbReference>
<dbReference type="FunFam" id="3.30.365.10:FF:000004">
    <property type="entry name" value="Xanthine dehydrogenase oxidase"/>
    <property type="match status" value="1"/>
</dbReference>
<dbReference type="FunFam" id="3.30.365.10:FF:000003">
    <property type="entry name" value="Aldehyde oxidase 1"/>
    <property type="match status" value="1"/>
</dbReference>
<evidence type="ECO:0000313" key="25">
    <source>
        <dbReference type="Proteomes" id="UP000298663"/>
    </source>
</evidence>
<evidence type="ECO:0000313" key="24">
    <source>
        <dbReference type="EMBL" id="TMS38408.1"/>
    </source>
</evidence>
<dbReference type="InterPro" id="IPR002888">
    <property type="entry name" value="2Fe-2S-bd"/>
</dbReference>
<feature type="binding site" evidence="20">
    <location>
        <position position="65"/>
    </location>
    <ligand>
        <name>[2Fe-2S] cluster</name>
        <dbReference type="ChEBI" id="CHEBI:190135"/>
        <label>1</label>
    </ligand>
</feature>
<dbReference type="PIRSF" id="PIRSF000127">
    <property type="entry name" value="Xanthine_DH"/>
    <property type="match status" value="1"/>
</dbReference>
<evidence type="ECO:0000256" key="3">
    <source>
        <dbReference type="ARBA" id="ARBA00006849"/>
    </source>
</evidence>
<dbReference type="GO" id="GO:0051537">
    <property type="term" value="F:2 iron, 2 sulfur cluster binding"/>
    <property type="evidence" value="ECO:0007669"/>
    <property type="project" value="UniProtKB-KW"/>
</dbReference>
<evidence type="ECO:0000256" key="14">
    <source>
        <dbReference type="ARBA" id="ARBA00023140"/>
    </source>
</evidence>
<dbReference type="InterPro" id="IPR036318">
    <property type="entry name" value="FAD-bd_PCMH-like_sf"/>
</dbReference>
<feature type="domain" description="2Fe-2S ferredoxin-type" evidence="22">
    <location>
        <begin position="21"/>
        <end position="108"/>
    </location>
</feature>
<evidence type="ECO:0000256" key="15">
    <source>
        <dbReference type="ARBA" id="ARBA00034078"/>
    </source>
</evidence>
<dbReference type="FunFam" id="3.30.43.10:FF:000001">
    <property type="entry name" value="Xanthine dehydrogenase/oxidase"/>
    <property type="match status" value="1"/>
</dbReference>
<dbReference type="Gene3D" id="3.30.43.10">
    <property type="entry name" value="Uridine Diphospho-n-acetylenolpyruvylglucosamine Reductase, domain 2"/>
    <property type="match status" value="1"/>
</dbReference>
<dbReference type="Pfam" id="PF01315">
    <property type="entry name" value="Ald_Xan_dh_C"/>
    <property type="match status" value="1"/>
</dbReference>
<dbReference type="Gene3D" id="3.90.1170.50">
    <property type="entry name" value="Aldehyde oxidase/xanthine dehydrogenase, a/b hammerhead"/>
    <property type="match status" value="1"/>
</dbReference>
<keyword evidence="5 20" id="KW-0500">Molybdenum</keyword>
<evidence type="ECO:0000256" key="6">
    <source>
        <dbReference type="ARBA" id="ARBA00022630"/>
    </source>
</evidence>
<keyword evidence="7 20" id="KW-0001">2Fe-2S</keyword>
<evidence type="ECO:0000256" key="13">
    <source>
        <dbReference type="ARBA" id="ARBA00023027"/>
    </source>
</evidence>
<keyword evidence="14" id="KW-0576">Peroxisome</keyword>
<feature type="binding site" evidence="20">
    <location>
        <position position="831"/>
    </location>
    <ligand>
        <name>Mo-molybdopterin</name>
        <dbReference type="ChEBI" id="CHEBI:71302"/>
    </ligand>
    <ligandPart>
        <name>Mo</name>
        <dbReference type="ChEBI" id="CHEBI:28685"/>
    </ligandPart>
</feature>
<dbReference type="Pfam" id="PF00111">
    <property type="entry name" value="Fer2"/>
    <property type="match status" value="1"/>
</dbReference>
<dbReference type="Pfam" id="PF02738">
    <property type="entry name" value="MoCoBD_1"/>
    <property type="match status" value="1"/>
</dbReference>
<comment type="cofactor">
    <cofactor evidence="15">
        <name>[2Fe-2S] cluster</name>
        <dbReference type="ChEBI" id="CHEBI:190135"/>
    </cofactor>
</comment>
<feature type="binding site" evidence="20">
    <location>
        <position position="68"/>
    </location>
    <ligand>
        <name>[2Fe-2S] cluster</name>
        <dbReference type="ChEBI" id="CHEBI:190135"/>
        <label>1</label>
    </ligand>
</feature>
<dbReference type="InterPro" id="IPR036010">
    <property type="entry name" value="2Fe-2S_ferredoxin-like_sf"/>
</dbReference>
<dbReference type="Proteomes" id="UP000298663">
    <property type="component" value="Unassembled WGS sequence"/>
</dbReference>
<feature type="binding site" evidence="20">
    <location>
        <position position="862"/>
    </location>
    <ligand>
        <name>Mo-molybdopterin</name>
        <dbReference type="ChEBI" id="CHEBI:71302"/>
    </ligand>
    <ligandPart>
        <name>Mo</name>
        <dbReference type="ChEBI" id="CHEBI:28685"/>
    </ligandPart>
</feature>
<dbReference type="InterPro" id="IPR008274">
    <property type="entry name" value="AldOxase/xan_DH_MoCoBD1"/>
</dbReference>
<dbReference type="EC" id="1.17.1.4" evidence="4"/>
<dbReference type="GO" id="GO:0005506">
    <property type="term" value="F:iron ion binding"/>
    <property type="evidence" value="ECO:0007669"/>
    <property type="project" value="InterPro"/>
</dbReference>
<evidence type="ECO:0000256" key="20">
    <source>
        <dbReference type="PIRSR" id="PIRSR000127-3"/>
    </source>
</evidence>
<evidence type="ECO:0000256" key="17">
    <source>
        <dbReference type="ARBA" id="ARBA00049517"/>
    </source>
</evidence>
<dbReference type="InterPro" id="IPR012675">
    <property type="entry name" value="Beta-grasp_dom_sf"/>
</dbReference>
<evidence type="ECO:0000256" key="9">
    <source>
        <dbReference type="ARBA" id="ARBA00022827"/>
    </source>
</evidence>
<comment type="subcellular location">
    <subcellularLocation>
        <location evidence="2">Peroxisome</location>
    </subcellularLocation>
</comment>
<proteinExistence type="inferred from homology"/>
<dbReference type="NCBIfam" id="TIGR02963">
    <property type="entry name" value="xanthine_xdhA"/>
    <property type="match status" value="1"/>
</dbReference>
<feature type="binding site" evidence="20">
    <location>
        <position position="90"/>
    </location>
    <ligand>
        <name>[2Fe-2S] cluster</name>
        <dbReference type="ChEBI" id="CHEBI:190135"/>
        <label>1</label>
    </ligand>
</feature>
<organism evidence="24 25">
    <name type="scientific">Steinernema carpocapsae</name>
    <name type="common">Entomopathogenic nematode</name>
    <dbReference type="NCBI Taxonomy" id="34508"/>
    <lineage>
        <taxon>Eukaryota</taxon>
        <taxon>Metazoa</taxon>
        <taxon>Ecdysozoa</taxon>
        <taxon>Nematoda</taxon>
        <taxon>Chromadorea</taxon>
        <taxon>Rhabditida</taxon>
        <taxon>Tylenchina</taxon>
        <taxon>Panagrolaimomorpha</taxon>
        <taxon>Strongyloidoidea</taxon>
        <taxon>Steinernematidae</taxon>
        <taxon>Steinernema</taxon>
    </lineage>
</organism>
<dbReference type="InterPro" id="IPR006058">
    <property type="entry name" value="2Fe2S_fd_BS"/>
</dbReference>